<dbReference type="Pfam" id="PF26002">
    <property type="entry name" value="Beta-barrel_AprE"/>
    <property type="match status" value="1"/>
</dbReference>
<dbReference type="Gene3D" id="2.40.50.100">
    <property type="match status" value="1"/>
</dbReference>
<evidence type="ECO:0000256" key="6">
    <source>
        <dbReference type="SAM" id="Coils"/>
    </source>
</evidence>
<feature type="domain" description="AprE-like beta-barrel" evidence="8">
    <location>
        <begin position="290"/>
        <end position="377"/>
    </location>
</feature>
<protein>
    <submittedName>
        <fullName evidence="9">Hemolysin D</fullName>
    </submittedName>
</protein>
<evidence type="ECO:0000256" key="3">
    <source>
        <dbReference type="ARBA" id="ARBA00022692"/>
    </source>
</evidence>
<comment type="subcellular location">
    <subcellularLocation>
        <location evidence="1">Membrane</location>
        <topology evidence="1">Single-pass membrane protein</topology>
    </subcellularLocation>
</comment>
<evidence type="ECO:0000256" key="1">
    <source>
        <dbReference type="ARBA" id="ARBA00004167"/>
    </source>
</evidence>
<evidence type="ECO:0000256" key="2">
    <source>
        <dbReference type="ARBA" id="ARBA00009477"/>
    </source>
</evidence>
<dbReference type="InterPro" id="IPR050739">
    <property type="entry name" value="MFP"/>
</dbReference>
<keyword evidence="6" id="KW-0175">Coiled coil</keyword>
<gene>
    <name evidence="9" type="ORF">DP116_10105</name>
</gene>
<evidence type="ECO:0000259" key="7">
    <source>
        <dbReference type="Pfam" id="PF25917"/>
    </source>
</evidence>
<name>A0ABX1P5Z8_9CYAN</name>
<keyword evidence="3" id="KW-0812">Transmembrane</keyword>
<dbReference type="InterPro" id="IPR058625">
    <property type="entry name" value="MdtA-like_BSH"/>
</dbReference>
<dbReference type="Gene3D" id="2.40.30.170">
    <property type="match status" value="1"/>
</dbReference>
<feature type="coiled-coil region" evidence="6">
    <location>
        <begin position="118"/>
        <end position="250"/>
    </location>
</feature>
<evidence type="ECO:0000259" key="8">
    <source>
        <dbReference type="Pfam" id="PF26002"/>
    </source>
</evidence>
<comment type="similarity">
    <text evidence="2">Belongs to the membrane fusion protein (MFP) (TC 8.A.1) family.</text>
</comment>
<evidence type="ECO:0000256" key="4">
    <source>
        <dbReference type="ARBA" id="ARBA00022989"/>
    </source>
</evidence>
<dbReference type="PANTHER" id="PTHR30386">
    <property type="entry name" value="MEMBRANE FUSION SUBUNIT OF EMRAB-TOLC MULTIDRUG EFFLUX PUMP"/>
    <property type="match status" value="1"/>
</dbReference>
<keyword evidence="5" id="KW-0472">Membrane</keyword>
<evidence type="ECO:0000313" key="9">
    <source>
        <dbReference type="EMBL" id="NMG19795.1"/>
    </source>
</evidence>
<comment type="caution">
    <text evidence="9">The sequence shown here is derived from an EMBL/GenBank/DDBJ whole genome shotgun (WGS) entry which is preliminary data.</text>
</comment>
<feature type="domain" description="Multidrug resistance protein MdtA-like barrel-sandwich hybrid" evidence="7">
    <location>
        <begin position="85"/>
        <end position="266"/>
    </location>
</feature>
<dbReference type="PANTHER" id="PTHR30386:SF26">
    <property type="entry name" value="TRANSPORT PROTEIN COMB"/>
    <property type="match status" value="1"/>
</dbReference>
<organism evidence="9 10">
    <name type="scientific">Brasilonema bromeliae SPC951</name>
    <dbReference type="NCBI Taxonomy" id="385972"/>
    <lineage>
        <taxon>Bacteria</taxon>
        <taxon>Bacillati</taxon>
        <taxon>Cyanobacteriota</taxon>
        <taxon>Cyanophyceae</taxon>
        <taxon>Nostocales</taxon>
        <taxon>Scytonemataceae</taxon>
        <taxon>Brasilonema</taxon>
        <taxon>Bromeliae group (in: Brasilonema)</taxon>
    </lineage>
</organism>
<dbReference type="Gene3D" id="1.20.1600.10">
    <property type="entry name" value="Outer membrane efflux proteins (OEP)"/>
    <property type="match status" value="1"/>
</dbReference>
<dbReference type="Pfam" id="PF25917">
    <property type="entry name" value="BSH_RND"/>
    <property type="match status" value="1"/>
</dbReference>
<evidence type="ECO:0000313" key="10">
    <source>
        <dbReference type="Proteomes" id="UP000718564"/>
    </source>
</evidence>
<reference evidence="9 10" key="1">
    <citation type="submission" date="2018-06" db="EMBL/GenBank/DDBJ databases">
        <title>Comparative genomics of Brasilonema spp. strains.</title>
        <authorList>
            <person name="Alvarenga D.O."/>
            <person name="Fiore M.F."/>
            <person name="Varani A.M."/>
        </authorList>
    </citation>
    <scope>NUCLEOTIDE SEQUENCE [LARGE SCALE GENOMIC DNA]</scope>
    <source>
        <strain evidence="9 10">SPC951</strain>
    </source>
</reference>
<dbReference type="EMBL" id="QMEB01000060">
    <property type="protein sequence ID" value="NMG19795.1"/>
    <property type="molecule type" value="Genomic_DNA"/>
</dbReference>
<keyword evidence="10" id="KW-1185">Reference proteome</keyword>
<dbReference type="Proteomes" id="UP000718564">
    <property type="component" value="Unassembled WGS sequence"/>
</dbReference>
<keyword evidence="4" id="KW-1133">Transmembrane helix</keyword>
<evidence type="ECO:0000256" key="5">
    <source>
        <dbReference type="ARBA" id="ARBA00023136"/>
    </source>
</evidence>
<accession>A0ABX1P5Z8</accession>
<dbReference type="InterPro" id="IPR058982">
    <property type="entry name" value="Beta-barrel_AprE"/>
</dbReference>
<sequence length="402" mass="45105">MKLPFASSPAQARQTKEQFANPDAYLDYELGKAVQELPPLYTRLVGVTLSLAVFGAIAWAGLSKVDEVAVAPGKLIPGEQDVQPVRSPSSGKIKYINETKVKEGQPVQKGDILVALDSESSQTEIQRLNNQAQLMKQDILRATKAAEESQKARIKEAEIEYSRLRNNLNSAQRKADKECPFFGPITRVKCEDAKVELNNSKKSFEAQEQKIKQLQQNYKTGSLSDLSKRREELQTIERQLAQAKNQWQNQTITAPITGRVYNVKVNPSQGTVQPGEELLSILPEGKEPLLEVDLPNQYRGFVDEQMNAKVKIEAFPYQEYGVIEGTVVYVSPYAVVKDKNSGKEVYPTRIKLHKITIRRRGQDKTLTPGMEASGEIVMRQKSILSLLIEPVTRKFDEVFSVK</sequence>
<proteinExistence type="inferred from homology"/>
<dbReference type="PRINTS" id="PR01490">
    <property type="entry name" value="RTXTOXIND"/>
</dbReference>
<dbReference type="RefSeq" id="WP_169155059.1">
    <property type="nucleotide sequence ID" value="NZ_CAWPJE010000027.1"/>
</dbReference>